<reference evidence="9" key="1">
    <citation type="submission" date="2023-06" db="EMBL/GenBank/DDBJ databases">
        <title>Phylogenetic Diversity of Rhizobium strains.</title>
        <authorList>
            <person name="Moura F.T."/>
            <person name="Helene L.C.F."/>
            <person name="Hungria M."/>
        </authorList>
    </citation>
    <scope>NUCLEOTIDE SEQUENCE</scope>
    <source>
        <strain evidence="9">CCGE526</strain>
    </source>
</reference>
<evidence type="ECO:0000256" key="7">
    <source>
        <dbReference type="SAM" id="Phobius"/>
    </source>
</evidence>
<dbReference type="PROSITE" id="PS50850">
    <property type="entry name" value="MFS"/>
    <property type="match status" value="1"/>
</dbReference>
<evidence type="ECO:0000256" key="1">
    <source>
        <dbReference type="ARBA" id="ARBA00004651"/>
    </source>
</evidence>
<feature type="transmembrane region" description="Helical" evidence="7">
    <location>
        <begin position="143"/>
        <end position="166"/>
    </location>
</feature>
<comment type="caution">
    <text evidence="9">The sequence shown here is derived from an EMBL/GenBank/DDBJ whole genome shotgun (WGS) entry which is preliminary data.</text>
</comment>
<dbReference type="InterPro" id="IPR047200">
    <property type="entry name" value="MFS_YcaD-like"/>
</dbReference>
<dbReference type="Pfam" id="PF00083">
    <property type="entry name" value="Sugar_tr"/>
    <property type="match status" value="1"/>
</dbReference>
<feature type="transmembrane region" description="Helical" evidence="7">
    <location>
        <begin position="350"/>
        <end position="373"/>
    </location>
</feature>
<dbReference type="InterPro" id="IPR020846">
    <property type="entry name" value="MFS_dom"/>
</dbReference>
<evidence type="ECO:0000259" key="8">
    <source>
        <dbReference type="PROSITE" id="PS50850"/>
    </source>
</evidence>
<gene>
    <name evidence="9" type="ORF">PY649_31050</name>
</gene>
<feature type="transmembrane region" description="Helical" evidence="7">
    <location>
        <begin position="86"/>
        <end position="111"/>
    </location>
</feature>
<keyword evidence="3" id="KW-1003">Cell membrane</keyword>
<keyword evidence="2" id="KW-0813">Transport</keyword>
<evidence type="ECO:0000313" key="9">
    <source>
        <dbReference type="EMBL" id="MDL2403321.1"/>
    </source>
</evidence>
<feature type="domain" description="Major facilitator superfamily (MFS) profile" evidence="8">
    <location>
        <begin position="224"/>
        <end position="418"/>
    </location>
</feature>
<feature type="transmembrane region" description="Helical" evidence="7">
    <location>
        <begin position="379"/>
        <end position="401"/>
    </location>
</feature>
<evidence type="ECO:0000256" key="6">
    <source>
        <dbReference type="ARBA" id="ARBA00023136"/>
    </source>
</evidence>
<feature type="transmembrane region" description="Helical" evidence="7">
    <location>
        <begin position="50"/>
        <end position="74"/>
    </location>
</feature>
<evidence type="ECO:0000256" key="4">
    <source>
        <dbReference type="ARBA" id="ARBA00022692"/>
    </source>
</evidence>
<dbReference type="PANTHER" id="PTHR23521">
    <property type="entry name" value="TRANSPORTER MFS SUPERFAMILY"/>
    <property type="match status" value="1"/>
</dbReference>
<protein>
    <submittedName>
        <fullName evidence="9">MFS transporter</fullName>
    </submittedName>
</protein>
<name>A0ABT7K3Y1_9HYPH</name>
<feature type="transmembrane region" description="Helical" evidence="7">
    <location>
        <begin position="172"/>
        <end position="190"/>
    </location>
</feature>
<sequence length="418" mass="43918">MGGIGGGLTGSWHKAARLRAVLPIMASICVIGTGNALLTTTVSLKLADPAIGASVIQLLLTAFPIGFLGGCLSARFLVFRFGHERAFLIVALLAACATCGFMLTADMAVWFCLRLANGFAMATLFVISESWINLYADQHNRGAYFSIYMLMTSLAVMFGQLLVQAAGPHSPHLFLIALVVILAGFCYARFVGGRWPALPLPPPVEGSNGGSTDKRFGIWQLALLAPVTVVSVFQAGMTNMNLYTMTPIYGERIGIDAVSTVSLVTAFSLGGMLAQGPVGWLSDRIDRRLLLLLQGATAVGLCAAIALVGDGPHALLYALFFAYGMIALTIYPVGIAYANSRLNSRHMVSASGGLLLVYSVGNILTPGLAAGLMERFAPQALFILLGSGAFLVAVAACVNLLRRPRAGVTPCLVSGGKE</sequence>
<evidence type="ECO:0000256" key="3">
    <source>
        <dbReference type="ARBA" id="ARBA00022475"/>
    </source>
</evidence>
<proteinExistence type="predicted"/>
<comment type="subcellular location">
    <subcellularLocation>
        <location evidence="1">Cell membrane</location>
        <topology evidence="1">Multi-pass membrane protein</topology>
    </subcellularLocation>
</comment>
<feature type="transmembrane region" description="Helical" evidence="7">
    <location>
        <begin position="289"/>
        <end position="308"/>
    </location>
</feature>
<dbReference type="Proteomes" id="UP001172645">
    <property type="component" value="Unassembled WGS sequence"/>
</dbReference>
<keyword evidence="10" id="KW-1185">Reference proteome</keyword>
<dbReference type="InterPro" id="IPR011701">
    <property type="entry name" value="MFS"/>
</dbReference>
<evidence type="ECO:0000256" key="2">
    <source>
        <dbReference type="ARBA" id="ARBA00022448"/>
    </source>
</evidence>
<dbReference type="EMBL" id="JARFYM010000044">
    <property type="protein sequence ID" value="MDL2403321.1"/>
    <property type="molecule type" value="Genomic_DNA"/>
</dbReference>
<feature type="transmembrane region" description="Helical" evidence="7">
    <location>
        <begin position="216"/>
        <end position="237"/>
    </location>
</feature>
<feature type="transmembrane region" description="Helical" evidence="7">
    <location>
        <begin position="117"/>
        <end position="136"/>
    </location>
</feature>
<dbReference type="PANTHER" id="PTHR23521:SF2">
    <property type="entry name" value="TRANSPORTER MFS SUPERFAMILY"/>
    <property type="match status" value="1"/>
</dbReference>
<dbReference type="InterPro" id="IPR036259">
    <property type="entry name" value="MFS_trans_sf"/>
</dbReference>
<feature type="transmembrane region" description="Helical" evidence="7">
    <location>
        <begin position="314"/>
        <end position="338"/>
    </location>
</feature>
<keyword evidence="5 7" id="KW-1133">Transmembrane helix</keyword>
<keyword evidence="4 7" id="KW-0812">Transmembrane</keyword>
<dbReference type="CDD" id="cd17477">
    <property type="entry name" value="MFS_YcaD_like"/>
    <property type="match status" value="1"/>
</dbReference>
<feature type="transmembrane region" description="Helical" evidence="7">
    <location>
        <begin position="20"/>
        <end position="38"/>
    </location>
</feature>
<accession>A0ABT7K3Y1</accession>
<evidence type="ECO:0000313" key="10">
    <source>
        <dbReference type="Proteomes" id="UP001172645"/>
    </source>
</evidence>
<feature type="transmembrane region" description="Helical" evidence="7">
    <location>
        <begin position="257"/>
        <end position="282"/>
    </location>
</feature>
<evidence type="ECO:0000256" key="5">
    <source>
        <dbReference type="ARBA" id="ARBA00022989"/>
    </source>
</evidence>
<organism evidence="9 10">
    <name type="scientific">Rhizobium mayense</name>
    <dbReference type="NCBI Taxonomy" id="1312184"/>
    <lineage>
        <taxon>Bacteria</taxon>
        <taxon>Pseudomonadati</taxon>
        <taxon>Pseudomonadota</taxon>
        <taxon>Alphaproteobacteria</taxon>
        <taxon>Hyphomicrobiales</taxon>
        <taxon>Rhizobiaceae</taxon>
        <taxon>Rhizobium/Agrobacterium group</taxon>
        <taxon>Rhizobium</taxon>
    </lineage>
</organism>
<dbReference type="InterPro" id="IPR005828">
    <property type="entry name" value="MFS_sugar_transport-like"/>
</dbReference>
<dbReference type="RefSeq" id="WP_285872750.1">
    <property type="nucleotide sequence ID" value="NZ_JARFYM010000044.1"/>
</dbReference>
<dbReference type="SUPFAM" id="SSF103473">
    <property type="entry name" value="MFS general substrate transporter"/>
    <property type="match status" value="1"/>
</dbReference>
<dbReference type="Gene3D" id="1.20.1250.20">
    <property type="entry name" value="MFS general substrate transporter like domains"/>
    <property type="match status" value="2"/>
</dbReference>
<dbReference type="Pfam" id="PF07690">
    <property type="entry name" value="MFS_1"/>
    <property type="match status" value="1"/>
</dbReference>
<keyword evidence="6 7" id="KW-0472">Membrane</keyword>